<dbReference type="AlphaFoldDB" id="A0A4Y2G3G8"/>
<feature type="region of interest" description="Disordered" evidence="1">
    <location>
        <begin position="15"/>
        <end position="38"/>
    </location>
</feature>
<sequence>MEDAGFQLLNDEEIIAEVRHSPEEDEEGDVDEGENDSQVKISNNDAFECFSKGLAWLEQQEQCDSSELMLLRKLRDRAARQRMSNLRQMKLTFKSFRNQMMKITYELTPLSPSFHTTPAFPSILLPGLTPDWDCDCHADVTYGSKSYYIQLLVLISLVAGLSADPYEFGFSKFMPPYGIPLVEPEVEKEIEIKEIAEKLAMDKSWPFVEKEITFDKGVDFGIGLGKELEFGKEFDLSKIAGFGKSLAVEKTFPLALYEKYFGLGKKLSFEQALFLELYKRYGYYGLWVAYELRRRFLIAKELGLIGKEIEFQEAISLGLFKGIGLEKIFEAVNKAIGAEKTSIEFEKSFGIFKKF</sequence>
<evidence type="ECO:0000256" key="1">
    <source>
        <dbReference type="SAM" id="MobiDB-lite"/>
    </source>
</evidence>
<protein>
    <submittedName>
        <fullName evidence="2">Uncharacterized protein</fullName>
    </submittedName>
</protein>
<comment type="caution">
    <text evidence="2">The sequence shown here is derived from an EMBL/GenBank/DDBJ whole genome shotgun (WGS) entry which is preliminary data.</text>
</comment>
<dbReference type="Proteomes" id="UP000499080">
    <property type="component" value="Unassembled WGS sequence"/>
</dbReference>
<evidence type="ECO:0000313" key="3">
    <source>
        <dbReference type="Proteomes" id="UP000499080"/>
    </source>
</evidence>
<organism evidence="2 3">
    <name type="scientific">Araneus ventricosus</name>
    <name type="common">Orbweaver spider</name>
    <name type="synonym">Epeira ventricosa</name>
    <dbReference type="NCBI Taxonomy" id="182803"/>
    <lineage>
        <taxon>Eukaryota</taxon>
        <taxon>Metazoa</taxon>
        <taxon>Ecdysozoa</taxon>
        <taxon>Arthropoda</taxon>
        <taxon>Chelicerata</taxon>
        <taxon>Arachnida</taxon>
        <taxon>Araneae</taxon>
        <taxon>Araneomorphae</taxon>
        <taxon>Entelegynae</taxon>
        <taxon>Araneoidea</taxon>
        <taxon>Araneidae</taxon>
        <taxon>Araneus</taxon>
    </lineage>
</organism>
<proteinExistence type="predicted"/>
<dbReference type="EMBL" id="BGPR01001175">
    <property type="protein sequence ID" value="GBM47336.1"/>
    <property type="molecule type" value="Genomic_DNA"/>
</dbReference>
<accession>A0A4Y2G3G8</accession>
<reference evidence="2 3" key="1">
    <citation type="journal article" date="2019" name="Sci. Rep.">
        <title>Orb-weaving spider Araneus ventricosus genome elucidates the spidroin gene catalogue.</title>
        <authorList>
            <person name="Kono N."/>
            <person name="Nakamura H."/>
            <person name="Ohtoshi R."/>
            <person name="Moran D.A.P."/>
            <person name="Shinohara A."/>
            <person name="Yoshida Y."/>
            <person name="Fujiwara M."/>
            <person name="Mori M."/>
            <person name="Tomita M."/>
            <person name="Arakawa K."/>
        </authorList>
    </citation>
    <scope>NUCLEOTIDE SEQUENCE [LARGE SCALE GENOMIC DNA]</scope>
</reference>
<feature type="compositionally biased region" description="Acidic residues" evidence="1">
    <location>
        <begin position="23"/>
        <end position="35"/>
    </location>
</feature>
<keyword evidence="3" id="KW-1185">Reference proteome</keyword>
<evidence type="ECO:0000313" key="2">
    <source>
        <dbReference type="EMBL" id="GBM47336.1"/>
    </source>
</evidence>
<dbReference type="OrthoDB" id="6426631at2759"/>
<gene>
    <name evidence="2" type="ORF">AVEN_94443_1</name>
</gene>
<name>A0A4Y2G3G8_ARAVE</name>